<protein>
    <submittedName>
        <fullName evidence="6">Cell wall hydrolase</fullName>
    </submittedName>
</protein>
<feature type="chain" id="PRO_5040724804" evidence="3">
    <location>
        <begin position="34"/>
        <end position="393"/>
    </location>
</feature>
<dbReference type="EMBL" id="QZDT01000023">
    <property type="protein sequence ID" value="NBJ93707.1"/>
    <property type="molecule type" value="Genomic_DNA"/>
</dbReference>
<dbReference type="Gene3D" id="1.10.10.2520">
    <property type="entry name" value="Cell wall hydrolase SleB, domain 1"/>
    <property type="match status" value="1"/>
</dbReference>
<proteinExistence type="predicted"/>
<evidence type="ECO:0000313" key="7">
    <source>
        <dbReference type="Proteomes" id="UP001154420"/>
    </source>
</evidence>
<feature type="coiled-coil region" evidence="2">
    <location>
        <begin position="176"/>
        <end position="270"/>
    </location>
</feature>
<feature type="domain" description="Cell wall hydrolase SleB" evidence="4">
    <location>
        <begin position="299"/>
        <end position="393"/>
    </location>
</feature>
<dbReference type="Pfam" id="PF24568">
    <property type="entry name" value="CC_PcsB"/>
    <property type="match status" value="1"/>
</dbReference>
<evidence type="ECO:0000259" key="4">
    <source>
        <dbReference type="Pfam" id="PF07486"/>
    </source>
</evidence>
<feature type="domain" description="Peptidoglycan hydrolase PcsB coiled-coil" evidence="5">
    <location>
        <begin position="113"/>
        <end position="186"/>
    </location>
</feature>
<keyword evidence="1 3" id="KW-0732">Signal</keyword>
<evidence type="ECO:0000256" key="3">
    <source>
        <dbReference type="SAM" id="SignalP"/>
    </source>
</evidence>
<dbReference type="AlphaFoldDB" id="A0A9X5BHH3"/>
<evidence type="ECO:0000256" key="1">
    <source>
        <dbReference type="ARBA" id="ARBA00022729"/>
    </source>
</evidence>
<accession>A0A9X5BHH3</accession>
<keyword evidence="2" id="KW-0175">Coiled coil</keyword>
<evidence type="ECO:0000259" key="5">
    <source>
        <dbReference type="Pfam" id="PF24568"/>
    </source>
</evidence>
<sequence>MEKTKVRKTGKKRIAAIMAAVFLVCAFPLTVYADKISDLEKEINERKEEKEQTESEIKSKKNELEDLNEAADRLKGQLNNLNSELTAVSNNLAELEEKIASKNAEIETTEKELEEAWEKEGVQYEAMKKRIQFMYEKRDYIMMEMLFGSASFAELLNRQDYIEKLSEYDRKQLDAFIAIREEIQTKEAQLMQEKEELDELKVSVEAEQSRFEGLVGQVSGEINSTQQEMSEAEAEMLRYEKELEEQKSDIARLQEELAEERRLSQLAAQSAWRDISEISFAGGDRYLLANLIYCEAGNQPYEGQVAVGAVVMNRVMSSVFPDTVVGVIYQNKQFSPVASGRLALALAENRATDACYRAADAAMTGATTVGNCLFFRTPIEGLTGTRIGGHIFY</sequence>
<dbReference type="InterPro" id="IPR011105">
    <property type="entry name" value="Cell_wall_hydrolase_SleB"/>
</dbReference>
<feature type="coiled-coil region" evidence="2">
    <location>
        <begin position="29"/>
        <end position="119"/>
    </location>
</feature>
<dbReference type="Pfam" id="PF07486">
    <property type="entry name" value="Hydrolase_2"/>
    <property type="match status" value="1"/>
</dbReference>
<feature type="signal peptide" evidence="3">
    <location>
        <begin position="1"/>
        <end position="33"/>
    </location>
</feature>
<organism evidence="6 7">
    <name type="scientific">Parablautia muri</name>
    <dbReference type="NCBI Taxonomy" id="2320879"/>
    <lineage>
        <taxon>Bacteria</taxon>
        <taxon>Bacillati</taxon>
        <taxon>Bacillota</taxon>
        <taxon>Clostridia</taxon>
        <taxon>Lachnospirales</taxon>
        <taxon>Lachnospiraceae</taxon>
        <taxon>Parablautia</taxon>
    </lineage>
</organism>
<evidence type="ECO:0000256" key="2">
    <source>
        <dbReference type="SAM" id="Coils"/>
    </source>
</evidence>
<dbReference type="InterPro" id="IPR042047">
    <property type="entry name" value="SleB_dom1"/>
</dbReference>
<evidence type="ECO:0000313" key="6">
    <source>
        <dbReference type="EMBL" id="NBJ93707.1"/>
    </source>
</evidence>
<gene>
    <name evidence="6" type="ORF">D5281_14175</name>
</gene>
<reference evidence="6" key="1">
    <citation type="submission" date="2018-09" db="EMBL/GenBank/DDBJ databases">
        <title>Murine metabolic-syndrome-specific gut microbial biobank.</title>
        <authorList>
            <person name="Liu C."/>
        </authorList>
    </citation>
    <scope>NUCLEOTIDE SEQUENCE</scope>
    <source>
        <strain evidence="6">D42-62</strain>
    </source>
</reference>
<name>A0A9X5BHH3_9FIRM</name>
<dbReference type="RefSeq" id="WP_160560770.1">
    <property type="nucleotide sequence ID" value="NZ_QZDT01000023.1"/>
</dbReference>
<dbReference type="InterPro" id="IPR057309">
    <property type="entry name" value="PcsB_CC"/>
</dbReference>
<comment type="caution">
    <text evidence="6">The sequence shown here is derived from an EMBL/GenBank/DDBJ whole genome shotgun (WGS) entry which is preliminary data.</text>
</comment>
<dbReference type="Proteomes" id="UP001154420">
    <property type="component" value="Unassembled WGS sequence"/>
</dbReference>
<keyword evidence="6" id="KW-0378">Hydrolase</keyword>
<dbReference type="GO" id="GO:0016787">
    <property type="term" value="F:hydrolase activity"/>
    <property type="evidence" value="ECO:0007669"/>
    <property type="project" value="UniProtKB-KW"/>
</dbReference>
<dbReference type="OrthoDB" id="9785345at2"/>
<dbReference type="Gene3D" id="6.10.250.3150">
    <property type="match status" value="1"/>
</dbReference>
<dbReference type="SUPFAM" id="SSF90257">
    <property type="entry name" value="Myosin rod fragments"/>
    <property type="match status" value="1"/>
</dbReference>
<keyword evidence="7" id="KW-1185">Reference proteome</keyword>